<dbReference type="Gene3D" id="1.25.40.10">
    <property type="entry name" value="Tetratricopeptide repeat domain"/>
    <property type="match status" value="6"/>
</dbReference>
<feature type="domain" description="EF-hand" evidence="5">
    <location>
        <begin position="926"/>
        <end position="961"/>
    </location>
</feature>
<dbReference type="InterPro" id="IPR002885">
    <property type="entry name" value="PPR_rpt"/>
</dbReference>
<dbReference type="PROSITE" id="PS00018">
    <property type="entry name" value="EF_HAND_1"/>
    <property type="match status" value="1"/>
</dbReference>
<keyword evidence="7" id="KW-1185">Reference proteome</keyword>
<dbReference type="InParanoid" id="A0A7J7DST5"/>
<proteinExistence type="inferred from homology"/>
<evidence type="ECO:0000256" key="3">
    <source>
        <dbReference type="ARBA" id="ARBA00022837"/>
    </source>
</evidence>
<dbReference type="SUPFAM" id="SSF47473">
    <property type="entry name" value="EF-hand"/>
    <property type="match status" value="1"/>
</dbReference>
<evidence type="ECO:0000313" key="6">
    <source>
        <dbReference type="EMBL" id="KAF5749349.1"/>
    </source>
</evidence>
<comment type="similarity">
    <text evidence="1">Belongs to the PPR family. P subfamily.</text>
</comment>
<dbReference type="EMBL" id="JAAARO010000004">
    <property type="protein sequence ID" value="KAF5749349.1"/>
    <property type="molecule type" value="Genomic_DNA"/>
</dbReference>
<feature type="repeat" description="PPR" evidence="4">
    <location>
        <begin position="225"/>
        <end position="259"/>
    </location>
</feature>
<evidence type="ECO:0000259" key="5">
    <source>
        <dbReference type="PROSITE" id="PS50222"/>
    </source>
</evidence>
<feature type="repeat" description="PPR" evidence="4">
    <location>
        <begin position="160"/>
        <end position="190"/>
    </location>
</feature>
<dbReference type="PROSITE" id="PS51375">
    <property type="entry name" value="PPR"/>
    <property type="match status" value="10"/>
</dbReference>
<reference evidence="6 7" key="1">
    <citation type="journal article" date="2020" name="Nat. Commun.">
        <title>Genome of Tripterygium wilfordii and identification of cytochrome P450 involved in triptolide biosynthesis.</title>
        <authorList>
            <person name="Tu L."/>
            <person name="Su P."/>
            <person name="Zhang Z."/>
            <person name="Gao L."/>
            <person name="Wang J."/>
            <person name="Hu T."/>
            <person name="Zhou J."/>
            <person name="Zhang Y."/>
            <person name="Zhao Y."/>
            <person name="Liu Y."/>
            <person name="Song Y."/>
            <person name="Tong Y."/>
            <person name="Lu Y."/>
            <person name="Yang J."/>
            <person name="Xu C."/>
            <person name="Jia M."/>
            <person name="Peters R.J."/>
            <person name="Huang L."/>
            <person name="Gao W."/>
        </authorList>
    </citation>
    <scope>NUCLEOTIDE SEQUENCE [LARGE SCALE GENOMIC DNA]</scope>
    <source>
        <strain evidence="7">cv. XIE 37</strain>
        <tissue evidence="6">Leaf</tissue>
    </source>
</reference>
<dbReference type="PROSITE" id="PS50222">
    <property type="entry name" value="EF_HAND_2"/>
    <property type="match status" value="2"/>
</dbReference>
<name>A0A7J7DST5_TRIWF</name>
<feature type="repeat" description="PPR" evidence="4">
    <location>
        <begin position="260"/>
        <end position="294"/>
    </location>
</feature>
<evidence type="ECO:0000256" key="2">
    <source>
        <dbReference type="ARBA" id="ARBA00022737"/>
    </source>
</evidence>
<dbReference type="Pfam" id="PF13041">
    <property type="entry name" value="PPR_2"/>
    <property type="match status" value="4"/>
</dbReference>
<feature type="repeat" description="PPR" evidence="4">
    <location>
        <begin position="55"/>
        <end position="89"/>
    </location>
</feature>
<keyword evidence="3" id="KW-0106">Calcium</keyword>
<dbReference type="Pfam" id="PF01535">
    <property type="entry name" value="PPR"/>
    <property type="match status" value="2"/>
</dbReference>
<protein>
    <submittedName>
        <fullName evidence="6">Cytochrome P450 71B10 family protein</fullName>
    </submittedName>
</protein>
<gene>
    <name evidence="6" type="ORF">HS088_TW04G01317</name>
</gene>
<feature type="repeat" description="PPR" evidence="4">
    <location>
        <begin position="641"/>
        <end position="675"/>
    </location>
</feature>
<dbReference type="FunCoup" id="A0A7J7DST5">
    <property type="interactions" value="2026"/>
</dbReference>
<dbReference type="InterPro" id="IPR018247">
    <property type="entry name" value="EF_Hand_1_Ca_BS"/>
</dbReference>
<organism evidence="6 7">
    <name type="scientific">Tripterygium wilfordii</name>
    <name type="common">Thunder God vine</name>
    <dbReference type="NCBI Taxonomy" id="458696"/>
    <lineage>
        <taxon>Eukaryota</taxon>
        <taxon>Viridiplantae</taxon>
        <taxon>Streptophyta</taxon>
        <taxon>Embryophyta</taxon>
        <taxon>Tracheophyta</taxon>
        <taxon>Spermatophyta</taxon>
        <taxon>Magnoliopsida</taxon>
        <taxon>eudicotyledons</taxon>
        <taxon>Gunneridae</taxon>
        <taxon>Pentapetalae</taxon>
        <taxon>rosids</taxon>
        <taxon>fabids</taxon>
        <taxon>Celastrales</taxon>
        <taxon>Celastraceae</taxon>
        <taxon>Tripterygium</taxon>
    </lineage>
</organism>
<dbReference type="InterPro" id="IPR002048">
    <property type="entry name" value="EF_hand_dom"/>
</dbReference>
<accession>A0A7J7DST5</accession>
<dbReference type="Pfam" id="PF12854">
    <property type="entry name" value="PPR_1"/>
    <property type="match status" value="1"/>
</dbReference>
<feature type="repeat" description="PPR" evidence="4">
    <location>
        <begin position="606"/>
        <end position="640"/>
    </location>
</feature>
<feature type="domain" description="EF-hand" evidence="5">
    <location>
        <begin position="853"/>
        <end position="888"/>
    </location>
</feature>
<feature type="repeat" description="PPR" evidence="4">
    <location>
        <begin position="90"/>
        <end position="124"/>
    </location>
</feature>
<dbReference type="InterPro" id="IPR011992">
    <property type="entry name" value="EF-hand-dom_pair"/>
</dbReference>
<sequence length="971" mass="110083">MTIFRFSDSGRKVMGLSHHYSRKGLRRHFFANTRYALLLGARRFNSLVERGVDSETISYTMLIDRFSKEGIVEKTFGVLKKMVNDGLKPSLVTYTAIVLGFCRKGKLDEAFDVFKRVKDLGIEVDEFMYATLVDGLCTRGEFDSVFHLLEEMEEKGINPSVVTYNTLINGLCKFGRTSEAGEMSKNIPGDIITYSTLLHGYIEEENISGIMEIKLRLEDAGVGMDIILCNILLKALFMIGAVEDAYALFKEMPGMNLVPNPVTYCTMIDGSCKTGRIDKALEIFDEFRRTSISSVACYNSIINGLCKKDMVDLATKVYFELKEKGLTLDAGICMMLIKAIFRKESAEGVLHFVYGVEHLEPDIYGYIFNNAISFLCKKKFPLAASEVYVLIKRKGSIVTCKSYYAILKGLIGCGKKWLSLPFMSTFLKEYGIFESRVCKILLYYMCLHSHHGKNALCSLYKIGTSNLTFPVFAFKALISDGKVLDVYRIVMTCESNLPVMDVVDYSIIADELCKGGYPREALDLCTFAEKKGIILNIVTYNSIINGLCCQDCLVEAFRLFDSLARNNLIPSEVTYATLIHSLCKEGFLPDAHQLYERMVLQGYKPNTRVYNSFIDSYCKCGQVDEALKLLNIMEINRLNPDEFTVSFVINGFCQKSDMEAALEFFSEYKRKAISPDFLGFLYLVRGLCIKGRMEEARSVLREMLLSQSVVTLINRVDAEVETESVESILVFLCEQGSIKEALGVLNEIASMFFPVQKYNAYNVSDDIHKHYESMVGSGDSVEETSRFNYLDYYSLITSFCARGEVNFDYSLCFFVISVCVSELEALFELFKSISSSLVDDGRFQLALSKNRKKENLFANRVFDIFDDKRKRVIDFGDFVQALNVFHPSAPQEDKIDLKIYDAPKCMAKQMSIAQLCESEMKLTDENVEAILDKTFVDTDVDQDGKIDRSEWQNFVSRNPSLLKIMTLPYLR</sequence>
<dbReference type="Gene3D" id="1.10.238.10">
    <property type="entry name" value="EF-hand"/>
    <property type="match status" value="1"/>
</dbReference>
<dbReference type="AlphaFoldDB" id="A0A7J7DST5"/>
<feature type="repeat" description="PPR" evidence="4">
    <location>
        <begin position="536"/>
        <end position="570"/>
    </location>
</feature>
<dbReference type="PANTHER" id="PTHR46128">
    <property type="entry name" value="MITOCHONDRIAL GROUP I INTRON SPLICING FACTOR CCM1"/>
    <property type="match status" value="1"/>
</dbReference>
<evidence type="ECO:0000256" key="4">
    <source>
        <dbReference type="PROSITE-ProRule" id="PRU00708"/>
    </source>
</evidence>
<dbReference type="GO" id="GO:0005509">
    <property type="term" value="F:calcium ion binding"/>
    <property type="evidence" value="ECO:0007669"/>
    <property type="project" value="InterPro"/>
</dbReference>
<evidence type="ECO:0000313" key="7">
    <source>
        <dbReference type="Proteomes" id="UP000593562"/>
    </source>
</evidence>
<comment type="caution">
    <text evidence="6">The sequence shown here is derived from an EMBL/GenBank/DDBJ whole genome shotgun (WGS) entry which is preliminary data.</text>
</comment>
<feature type="repeat" description="PPR" evidence="4">
    <location>
        <begin position="571"/>
        <end position="605"/>
    </location>
</feature>
<dbReference type="PANTHER" id="PTHR46128:SF191">
    <property type="entry name" value="PENTACOTRIPEPTIDE-REPEAT REGION OF PRORP DOMAIN-CONTAINING PROTEIN"/>
    <property type="match status" value="1"/>
</dbReference>
<keyword evidence="2" id="KW-0677">Repeat</keyword>
<dbReference type="InterPro" id="IPR050872">
    <property type="entry name" value="PPR_P_subfamily"/>
</dbReference>
<evidence type="ECO:0000256" key="1">
    <source>
        <dbReference type="ARBA" id="ARBA00007626"/>
    </source>
</evidence>
<dbReference type="Proteomes" id="UP000593562">
    <property type="component" value="Unassembled WGS sequence"/>
</dbReference>
<dbReference type="InterPro" id="IPR011990">
    <property type="entry name" value="TPR-like_helical_dom_sf"/>
</dbReference>
<dbReference type="NCBIfam" id="TIGR00756">
    <property type="entry name" value="PPR"/>
    <property type="match status" value="12"/>
</dbReference>
<feature type="repeat" description="PPR" evidence="4">
    <location>
        <begin position="125"/>
        <end position="159"/>
    </location>
</feature>